<comment type="caution">
    <text evidence="6">The sequence shown here is derived from an EMBL/GenBank/DDBJ whole genome shotgun (WGS) entry which is preliminary data.</text>
</comment>
<dbReference type="GO" id="GO:0008745">
    <property type="term" value="F:N-acetylmuramoyl-L-alanine amidase activity"/>
    <property type="evidence" value="ECO:0007669"/>
    <property type="project" value="UniProtKB-EC"/>
</dbReference>
<reference evidence="6" key="1">
    <citation type="journal article" date="2021" name="PeerJ">
        <title>Extensive microbial diversity within the chicken gut microbiome revealed by metagenomics and culture.</title>
        <authorList>
            <person name="Gilroy R."/>
            <person name="Ravi A."/>
            <person name="Getino M."/>
            <person name="Pursley I."/>
            <person name="Horton D.L."/>
            <person name="Alikhan N.F."/>
            <person name="Baker D."/>
            <person name="Gharbi K."/>
            <person name="Hall N."/>
            <person name="Watson M."/>
            <person name="Adriaenssens E.M."/>
            <person name="Foster-Nyarko E."/>
            <person name="Jarju S."/>
            <person name="Secka A."/>
            <person name="Antonio M."/>
            <person name="Oren A."/>
            <person name="Chaudhuri R.R."/>
            <person name="La Ragione R."/>
            <person name="Hildebrand F."/>
            <person name="Pallen M.J."/>
        </authorList>
    </citation>
    <scope>NUCLEOTIDE SEQUENCE</scope>
    <source>
        <strain evidence="6">ChiSjej2B20-11307</strain>
    </source>
</reference>
<gene>
    <name evidence="6" type="ORF">H9798_02225</name>
</gene>
<dbReference type="PANTHER" id="PTHR30404">
    <property type="entry name" value="N-ACETYLMURAMOYL-L-ALANINE AMIDASE"/>
    <property type="match status" value="1"/>
</dbReference>
<sequence length="808" mass="88993">MKKKLMRMIAGILFVCMMLGNMSVAYGAETDAKDIQTAAEGISEGTTDTEKGISEEGTGQTANPENGTEEVAPSGGDNAADAAPNTAAPDSAVNGTADAMSTGAVISGEEEKETEVLQENEQSDSIINFVYIESPYLETPGTQRIVFYFENELLADTVTLSVADDAGNQEEWQLARQEGSLYLFEKEYSGEAYTGTYHVVSLNLYKGDTEEKIILEDEGVTAEFGVNQEYAGIEELQPIEEESTDASPVGASVVTIDENGVAEAQDSIQNALNAVSADMASAGVSTYSQNSTSRSAKSGNIVVALDPGHDSTHAGAQGNGLKEEELTLKIANYCKEELEQYAGVKVYMTRTGASCPNPGSSSSGDDIGKRVNAAADAGAQIFVSFHLNSSVSSAANGAEIIVPNRNWKAEVGEKGEALAREILDELVALGLHERSIYSKPTTIGETYPDGSLSDYFSVQIYSKERGIPGIIIEHAFISNSSDANNFLKTEAGLKKLGVADATGIAQYLGLSKGYWETDNQGNKYYYENGTKALGEKLISGKWYYFDPENNGAMKTGWHDLPGKRVYYANTGEMLYGEQLIDGKWYCFEAFTGKMITGWYDLPEKRVYYADTGEMLYGQQEIDGEVYYFEPFTGAMYKSQWRTENGKQVYYLSSGKRAKGEVCIDNSWRYFDEETGEMVTGWHKFPEKTVYYSQEGKMLYGEQLINGKWYCFNSGTGAMITGWYDLPEKRVYYADTGEMLYGQQKIGGEVYYFEPFTGAMYKSQWRTENGKQVYYLSSGKRAKGEVCIDNSWRYFDEETGEMVTGWHKF</sequence>
<feature type="signal peptide" evidence="4">
    <location>
        <begin position="1"/>
        <end position="27"/>
    </location>
</feature>
<dbReference type="Pfam" id="PF19127">
    <property type="entry name" value="Choline_bind_3"/>
    <property type="match status" value="3"/>
</dbReference>
<organism evidence="6 7">
    <name type="scientific">Candidatus Mediterraneibacter pullicola</name>
    <dbReference type="NCBI Taxonomy" id="2838682"/>
    <lineage>
        <taxon>Bacteria</taxon>
        <taxon>Bacillati</taxon>
        <taxon>Bacillota</taxon>
        <taxon>Clostridia</taxon>
        <taxon>Lachnospirales</taxon>
        <taxon>Lachnospiraceae</taxon>
        <taxon>Mediterraneibacter</taxon>
    </lineage>
</organism>
<proteinExistence type="predicted"/>
<dbReference type="AlphaFoldDB" id="A0A9D2KIF2"/>
<protein>
    <submittedName>
        <fullName evidence="6">N-acetylmuramoyl-L-alanine amidase</fullName>
        <ecNumber evidence="6">3.5.1.28</ecNumber>
    </submittedName>
</protein>
<reference evidence="6" key="2">
    <citation type="submission" date="2021-04" db="EMBL/GenBank/DDBJ databases">
        <authorList>
            <person name="Gilroy R."/>
        </authorList>
    </citation>
    <scope>NUCLEOTIDE SEQUENCE</scope>
    <source>
        <strain evidence="6">ChiSjej2B20-11307</strain>
    </source>
</reference>
<evidence type="ECO:0000256" key="4">
    <source>
        <dbReference type="SAM" id="SignalP"/>
    </source>
</evidence>
<feature type="non-terminal residue" evidence="6">
    <location>
        <position position="808"/>
    </location>
</feature>
<evidence type="ECO:0000256" key="2">
    <source>
        <dbReference type="ARBA" id="ARBA00022801"/>
    </source>
</evidence>
<dbReference type="GO" id="GO:0009253">
    <property type="term" value="P:peptidoglycan catabolic process"/>
    <property type="evidence" value="ECO:0007669"/>
    <property type="project" value="InterPro"/>
</dbReference>
<dbReference type="SUPFAM" id="SSF69360">
    <property type="entry name" value="Cell wall binding repeat"/>
    <property type="match status" value="2"/>
</dbReference>
<dbReference type="InterPro" id="IPR018337">
    <property type="entry name" value="Cell_wall/Cho-bd_repeat"/>
</dbReference>
<dbReference type="Gene3D" id="2.10.270.20">
    <property type="match status" value="1"/>
</dbReference>
<keyword evidence="1" id="KW-0677">Repeat</keyword>
<evidence type="ECO:0000259" key="5">
    <source>
        <dbReference type="SMART" id="SM00646"/>
    </source>
</evidence>
<dbReference type="PANTHER" id="PTHR30404:SF0">
    <property type="entry name" value="N-ACETYLMURAMOYL-L-ALANINE AMIDASE AMIC"/>
    <property type="match status" value="1"/>
</dbReference>
<feature type="compositionally biased region" description="Polar residues" evidence="3">
    <location>
        <begin position="57"/>
        <end position="66"/>
    </location>
</feature>
<feature type="domain" description="MurNAc-LAA" evidence="5">
    <location>
        <begin position="371"/>
        <end position="505"/>
    </location>
</feature>
<dbReference type="SUPFAM" id="SSF53187">
    <property type="entry name" value="Zn-dependent exopeptidases"/>
    <property type="match status" value="1"/>
</dbReference>
<dbReference type="Pfam" id="PF01473">
    <property type="entry name" value="Choline_bind_1"/>
    <property type="match status" value="1"/>
</dbReference>
<dbReference type="EC" id="3.5.1.28" evidence="6"/>
<dbReference type="Gene3D" id="3.40.630.40">
    <property type="entry name" value="Zn-dependent exopeptidases"/>
    <property type="match status" value="1"/>
</dbReference>
<evidence type="ECO:0000313" key="6">
    <source>
        <dbReference type="EMBL" id="HJA05955.1"/>
    </source>
</evidence>
<feature type="compositionally biased region" description="Low complexity" evidence="3">
    <location>
        <begin position="72"/>
        <end position="92"/>
    </location>
</feature>
<dbReference type="Pfam" id="PF01520">
    <property type="entry name" value="Amidase_3"/>
    <property type="match status" value="1"/>
</dbReference>
<keyword evidence="4" id="KW-0732">Signal</keyword>
<dbReference type="CDD" id="cd02696">
    <property type="entry name" value="MurNAc-LAA"/>
    <property type="match status" value="1"/>
</dbReference>
<evidence type="ECO:0000256" key="1">
    <source>
        <dbReference type="ARBA" id="ARBA00022737"/>
    </source>
</evidence>
<name>A0A9D2KIF2_9FIRM</name>
<dbReference type="Gene3D" id="2.10.270.10">
    <property type="entry name" value="Cholin Binding"/>
    <property type="match status" value="3"/>
</dbReference>
<dbReference type="SMART" id="SM00646">
    <property type="entry name" value="Ami_3"/>
    <property type="match status" value="1"/>
</dbReference>
<dbReference type="InterPro" id="IPR050695">
    <property type="entry name" value="N-acetylmuramoyl_amidase_3"/>
</dbReference>
<feature type="chain" id="PRO_5039548459" evidence="4">
    <location>
        <begin position="28"/>
        <end position="808"/>
    </location>
</feature>
<keyword evidence="2 6" id="KW-0378">Hydrolase</keyword>
<dbReference type="Proteomes" id="UP000824223">
    <property type="component" value="Unassembled WGS sequence"/>
</dbReference>
<dbReference type="GO" id="GO:0030288">
    <property type="term" value="C:outer membrane-bounded periplasmic space"/>
    <property type="evidence" value="ECO:0007669"/>
    <property type="project" value="TreeGrafter"/>
</dbReference>
<dbReference type="EMBL" id="DXAK01000010">
    <property type="protein sequence ID" value="HJA05955.1"/>
    <property type="molecule type" value="Genomic_DNA"/>
</dbReference>
<dbReference type="InterPro" id="IPR002508">
    <property type="entry name" value="MurNAc-LAA_cat"/>
</dbReference>
<evidence type="ECO:0000313" key="7">
    <source>
        <dbReference type="Proteomes" id="UP000824223"/>
    </source>
</evidence>
<evidence type="ECO:0000256" key="3">
    <source>
        <dbReference type="SAM" id="MobiDB-lite"/>
    </source>
</evidence>
<feature type="region of interest" description="Disordered" evidence="3">
    <location>
        <begin position="41"/>
        <end position="96"/>
    </location>
</feature>
<accession>A0A9D2KIF2</accession>